<dbReference type="Pfam" id="PF03407">
    <property type="entry name" value="Nucleotid_trans"/>
    <property type="match status" value="1"/>
</dbReference>
<name>A0A8J4F395_9CHLO</name>
<proteinExistence type="inferred from homology"/>
<evidence type="ECO:0000313" key="6">
    <source>
        <dbReference type="Proteomes" id="UP000747399"/>
    </source>
</evidence>
<dbReference type="InterPro" id="IPR005069">
    <property type="entry name" value="Nucl-diP-sugar_transferase"/>
</dbReference>
<evidence type="ECO:0000259" key="4">
    <source>
        <dbReference type="Pfam" id="PF03407"/>
    </source>
</evidence>
<keyword evidence="2" id="KW-0333">Golgi apparatus</keyword>
<keyword evidence="2" id="KW-0961">Cell wall biogenesis/degradation</keyword>
<feature type="domain" description="Nucleotide-diphospho-sugar transferase" evidence="4">
    <location>
        <begin position="117"/>
        <end position="291"/>
    </location>
</feature>
<comment type="subcellular location">
    <subcellularLocation>
        <location evidence="2">Golgi apparatus membrane</location>
        <topology evidence="2">Single-pass type II membrane protein</topology>
    </subcellularLocation>
</comment>
<dbReference type="InterPro" id="IPR029044">
    <property type="entry name" value="Nucleotide-diphossugar_trans"/>
</dbReference>
<gene>
    <name evidence="5" type="ORF">Vafri_13871</name>
</gene>
<keyword evidence="2" id="KW-0328">Glycosyltransferase</keyword>
<keyword evidence="3" id="KW-0732">Signal</keyword>
<sequence length="381" mass="42643">MCLLHDTFEMRLSCFMFLVVAAALWPSARGNAPTNVSLPDLANSYWSDSGLKMPSKELVDAVNRAKLPLLDAFGHRREIVLMSIGSEFAFQRLFDVFLANLQNISFTGANGIQDNLARHIVVNVMTPGSAEKCAGLAAKYGCYCVSFANDAFTLGNFHVFSNDFYGIGFTKTATILDGLTLGVDVLFLDADQVFFRNPLPYLLAREADILVSGDCHNHGDATPMEKLPPINNNIGFVYFRPTAMATRAIYNWAMWLRNIAQRGEKPWDQTTFAGAIEWVSGEVSVRHLSMAMLHSDLFPYYCMGPCGCDLRGVPYFHNGRLPQRIPGTDCDPDLMREWYNYHMPCAGDMNMKSDLMEEYVRMYLRVIGPINSRSVPMTVLS</sequence>
<keyword evidence="2" id="KW-0812">Transmembrane</keyword>
<evidence type="ECO:0000256" key="1">
    <source>
        <dbReference type="ARBA" id="ARBA00007033"/>
    </source>
</evidence>
<keyword evidence="6" id="KW-1185">Reference proteome</keyword>
<dbReference type="PANTHER" id="PTHR47032:SF1">
    <property type="entry name" value="UDP-D-XYLOSE:L-FUCOSE ALPHA-1,3-D-XYLOSYLTRANSFERASE-RELATED"/>
    <property type="match status" value="1"/>
</dbReference>
<keyword evidence="2" id="KW-0808">Transferase</keyword>
<dbReference type="Proteomes" id="UP000747399">
    <property type="component" value="Unassembled WGS sequence"/>
</dbReference>
<dbReference type="GO" id="GO:0071555">
    <property type="term" value="P:cell wall organization"/>
    <property type="evidence" value="ECO:0007669"/>
    <property type="project" value="UniProtKB-KW"/>
</dbReference>
<dbReference type="AlphaFoldDB" id="A0A8J4F395"/>
<organism evidence="5 6">
    <name type="scientific">Volvox africanus</name>
    <dbReference type="NCBI Taxonomy" id="51714"/>
    <lineage>
        <taxon>Eukaryota</taxon>
        <taxon>Viridiplantae</taxon>
        <taxon>Chlorophyta</taxon>
        <taxon>core chlorophytes</taxon>
        <taxon>Chlorophyceae</taxon>
        <taxon>CS clade</taxon>
        <taxon>Chlamydomonadales</taxon>
        <taxon>Volvocaceae</taxon>
        <taxon>Volvox</taxon>
    </lineage>
</organism>
<evidence type="ECO:0000313" key="5">
    <source>
        <dbReference type="EMBL" id="GIL59231.1"/>
    </source>
</evidence>
<feature type="signal peptide" evidence="3">
    <location>
        <begin position="1"/>
        <end position="30"/>
    </location>
</feature>
<feature type="chain" id="PRO_5035184356" description="Glycosyltransferase" evidence="3">
    <location>
        <begin position="31"/>
        <end position="381"/>
    </location>
</feature>
<keyword evidence="2" id="KW-0735">Signal-anchor</keyword>
<evidence type="ECO:0000256" key="2">
    <source>
        <dbReference type="RuleBase" id="RU363055"/>
    </source>
</evidence>
<dbReference type="InterPro" id="IPR052636">
    <property type="entry name" value="UDP-D-xylose:L-fucose_XylT"/>
</dbReference>
<dbReference type="EMBL" id="BNCO01000034">
    <property type="protein sequence ID" value="GIL59231.1"/>
    <property type="molecule type" value="Genomic_DNA"/>
</dbReference>
<comment type="similarity">
    <text evidence="1 2">Belongs to the glycosyltransferase 77 family.</text>
</comment>
<dbReference type="GO" id="GO:0000139">
    <property type="term" value="C:Golgi membrane"/>
    <property type="evidence" value="ECO:0007669"/>
    <property type="project" value="UniProtKB-SubCell"/>
</dbReference>
<dbReference type="SUPFAM" id="SSF53448">
    <property type="entry name" value="Nucleotide-diphospho-sugar transferases"/>
    <property type="match status" value="1"/>
</dbReference>
<dbReference type="GO" id="GO:0016757">
    <property type="term" value="F:glycosyltransferase activity"/>
    <property type="evidence" value="ECO:0007669"/>
    <property type="project" value="UniProtKB-KW"/>
</dbReference>
<dbReference type="EC" id="2.4.2.-" evidence="2"/>
<evidence type="ECO:0000256" key="3">
    <source>
        <dbReference type="SAM" id="SignalP"/>
    </source>
</evidence>
<protein>
    <recommendedName>
        <fullName evidence="2">Glycosyltransferase</fullName>
        <ecNumber evidence="2">2.4.2.-</ecNumber>
    </recommendedName>
</protein>
<dbReference type="PANTHER" id="PTHR47032">
    <property type="entry name" value="UDP-D-XYLOSE:L-FUCOSE ALPHA-1,3-D-XYLOSYLTRANSFERASE-RELATED"/>
    <property type="match status" value="1"/>
</dbReference>
<comment type="caution">
    <text evidence="5">The sequence shown here is derived from an EMBL/GenBank/DDBJ whole genome shotgun (WGS) entry which is preliminary data.</text>
</comment>
<accession>A0A8J4F395</accession>
<reference evidence="5" key="1">
    <citation type="journal article" date="2021" name="Proc. Natl. Acad. Sci. U.S.A.">
        <title>Three genomes in the algal genus Volvox reveal the fate of a haploid sex-determining region after a transition to homothallism.</title>
        <authorList>
            <person name="Yamamoto K."/>
            <person name="Hamaji T."/>
            <person name="Kawai-Toyooka H."/>
            <person name="Matsuzaki R."/>
            <person name="Takahashi F."/>
            <person name="Nishimura Y."/>
            <person name="Kawachi M."/>
            <person name="Noguchi H."/>
            <person name="Minakuchi Y."/>
            <person name="Umen J.G."/>
            <person name="Toyoda A."/>
            <person name="Nozaki H."/>
        </authorList>
    </citation>
    <scope>NUCLEOTIDE SEQUENCE</scope>
    <source>
        <strain evidence="5">NIES-3780</strain>
    </source>
</reference>